<feature type="non-terminal residue" evidence="1">
    <location>
        <position position="1"/>
    </location>
</feature>
<proteinExistence type="predicted"/>
<organism evidence="1">
    <name type="scientific">Arion vulgaris</name>
    <dbReference type="NCBI Taxonomy" id="1028688"/>
    <lineage>
        <taxon>Eukaryota</taxon>
        <taxon>Metazoa</taxon>
        <taxon>Spiralia</taxon>
        <taxon>Lophotrochozoa</taxon>
        <taxon>Mollusca</taxon>
        <taxon>Gastropoda</taxon>
        <taxon>Heterobranchia</taxon>
        <taxon>Euthyneura</taxon>
        <taxon>Panpulmonata</taxon>
        <taxon>Eupulmonata</taxon>
        <taxon>Stylommatophora</taxon>
        <taxon>Helicina</taxon>
        <taxon>Arionoidea</taxon>
        <taxon>Arionidae</taxon>
        <taxon>Arion</taxon>
    </lineage>
</organism>
<feature type="non-terminal residue" evidence="1">
    <location>
        <position position="112"/>
    </location>
</feature>
<dbReference type="EMBL" id="HACG01008991">
    <property type="protein sequence ID" value="CEK55856.1"/>
    <property type="molecule type" value="Transcribed_RNA"/>
</dbReference>
<dbReference type="AlphaFoldDB" id="A0A0B6YJ82"/>
<protein>
    <submittedName>
        <fullName evidence="1">Uncharacterized protein</fullName>
    </submittedName>
</protein>
<reference evidence="1" key="1">
    <citation type="submission" date="2014-12" db="EMBL/GenBank/DDBJ databases">
        <title>Insight into the proteome of Arion vulgaris.</title>
        <authorList>
            <person name="Aradska J."/>
            <person name="Bulat T."/>
            <person name="Smidak R."/>
            <person name="Sarate P."/>
            <person name="Gangsoo J."/>
            <person name="Sialana F."/>
            <person name="Bilban M."/>
            <person name="Lubec G."/>
        </authorList>
    </citation>
    <scope>NUCLEOTIDE SEQUENCE</scope>
    <source>
        <tissue evidence="1">Skin</tissue>
    </source>
</reference>
<accession>A0A0B6YJ82</accession>
<evidence type="ECO:0000313" key="1">
    <source>
        <dbReference type="EMBL" id="CEK55856.1"/>
    </source>
</evidence>
<sequence length="112" mass="12533">KNNTEQAMYQENLRAGLFESLLNYAMNFKAKTMSGCPDFSQRTETLECAQSMTQGEKNILVHVEGKKSECIQRPDQSFSDLLMSTAKSPAIEDYFDLPTPPTAVISSELESE</sequence>
<gene>
    <name evidence="1" type="primary">ORF26207</name>
</gene>
<name>A0A0B6YJ82_9EUPU</name>